<dbReference type="AlphaFoldDB" id="A0A9P9DSE7"/>
<accession>A0A9P9DSE7</accession>
<keyword evidence="2" id="KW-1185">Reference proteome</keyword>
<sequence length="737" mass="85347">MPPKKKSLEKGALRLLIREYGIEFEGPVPRRKWPPKLRHSFEIVWKIDALRYEEYMNDHQTYPKHNKPFLQERIKTIRRQVYKLLDDANINESTWRDLEPLLFEKLHQPVICERCHNELWQGIETFEANALSSTMNDRLAAKRIRRRICSCAGKRNIPQAEVNDEEKYFVFQNARDGVISHDPEDYDLRNVSIPMTPDRVYGLDVAPQTEPHPDIFPVVGNSILLPFLVVEAKRGENVPGFRSIQCQSAFPIRRLLKAQHSLFSKDSSTDQETPLVWFFGYQGDQWRLHGCTYEYDENQGNHKVRIYDLWQGSIQSQDGALQLLLLVDYIRSWARDVYRLAVMGLITHSIEWARAFSPASSHDLRYSVPPSSIASTEPTMDSVNSMQIDQDHETDMVYSLHDSDDDEESPVDQDRLSPLHTEFGDIYYSNCVCFQLRTFKMWKEVCHPACNRQRRATYDVLFRSSFLIYPQQLYSLFLLWPSIDSPTKEVMLSKPIRVTIFFQTYMNHTTWQIVRSINFVQMMTKDPDSIVTANSSRFPGVVDNLGYLEPINMDDLRKAIVDARDIHISESALLALRDVRMILSVRQDFERPMWTSFEDAAMPPNTSDIFSNSAGITNFGAFSIVNGSSYVKFLRFSPATCESPSPSAMSSITVPGLESMNGNSMLVSRSSSRSKECPELCLFIHSNRNYDEREIYQFLRDAVEQKNVFSEDMRPLSASQREKIHNWAKALQDKVRL</sequence>
<evidence type="ECO:0000313" key="2">
    <source>
        <dbReference type="Proteomes" id="UP000700596"/>
    </source>
</evidence>
<reference evidence="1" key="1">
    <citation type="journal article" date="2021" name="Nat. Commun.">
        <title>Genetic determinants of endophytism in the Arabidopsis root mycobiome.</title>
        <authorList>
            <person name="Mesny F."/>
            <person name="Miyauchi S."/>
            <person name="Thiergart T."/>
            <person name="Pickel B."/>
            <person name="Atanasova L."/>
            <person name="Karlsson M."/>
            <person name="Huettel B."/>
            <person name="Barry K.W."/>
            <person name="Haridas S."/>
            <person name="Chen C."/>
            <person name="Bauer D."/>
            <person name="Andreopoulos W."/>
            <person name="Pangilinan J."/>
            <person name="LaButti K."/>
            <person name="Riley R."/>
            <person name="Lipzen A."/>
            <person name="Clum A."/>
            <person name="Drula E."/>
            <person name="Henrissat B."/>
            <person name="Kohler A."/>
            <person name="Grigoriev I.V."/>
            <person name="Martin F.M."/>
            <person name="Hacquard S."/>
        </authorList>
    </citation>
    <scope>NUCLEOTIDE SEQUENCE</scope>
    <source>
        <strain evidence="1">MPI-CAGE-CH-0243</strain>
    </source>
</reference>
<dbReference type="OrthoDB" id="3538597at2759"/>
<dbReference type="EMBL" id="JAGMWT010000007">
    <property type="protein sequence ID" value="KAH7125094.1"/>
    <property type="molecule type" value="Genomic_DNA"/>
</dbReference>
<name>A0A9P9DSE7_9PLEO</name>
<gene>
    <name evidence="1" type="ORF">B0J11DRAFT_298105</name>
</gene>
<comment type="caution">
    <text evidence="1">The sequence shown here is derived from an EMBL/GenBank/DDBJ whole genome shotgun (WGS) entry which is preliminary data.</text>
</comment>
<protein>
    <submittedName>
        <fullName evidence="1">Uncharacterized protein</fullName>
    </submittedName>
</protein>
<organism evidence="1 2">
    <name type="scientific">Dendryphion nanum</name>
    <dbReference type="NCBI Taxonomy" id="256645"/>
    <lineage>
        <taxon>Eukaryota</taxon>
        <taxon>Fungi</taxon>
        <taxon>Dikarya</taxon>
        <taxon>Ascomycota</taxon>
        <taxon>Pezizomycotina</taxon>
        <taxon>Dothideomycetes</taxon>
        <taxon>Pleosporomycetidae</taxon>
        <taxon>Pleosporales</taxon>
        <taxon>Torulaceae</taxon>
        <taxon>Dendryphion</taxon>
    </lineage>
</organism>
<evidence type="ECO:0000313" key="1">
    <source>
        <dbReference type="EMBL" id="KAH7125094.1"/>
    </source>
</evidence>
<dbReference type="Proteomes" id="UP000700596">
    <property type="component" value="Unassembled WGS sequence"/>
</dbReference>
<proteinExistence type="predicted"/>